<dbReference type="CDD" id="cd20655">
    <property type="entry name" value="CYP93"/>
    <property type="match status" value="1"/>
</dbReference>
<dbReference type="PRINTS" id="PR00463">
    <property type="entry name" value="EP450I"/>
</dbReference>
<dbReference type="PRINTS" id="PR00385">
    <property type="entry name" value="P450"/>
</dbReference>
<keyword evidence="9" id="KW-0472">Membrane</keyword>
<dbReference type="GO" id="GO:0016020">
    <property type="term" value="C:membrane"/>
    <property type="evidence" value="ECO:0007669"/>
    <property type="project" value="UniProtKB-SubCell"/>
</dbReference>
<sequence>MITEILLFVSAILFFTFLLANRRWRQLPPGPLGLPVIGHFHLLGPLLHTSLRDLSSRYGPLFSLKLGSVSCIVASTPDLAKAFLKDNDLAFSCRLNSQAVDHITYNASFAFAPYGQYWKFIKKWTTFELLGSRVIGQFVPVRTKEIHTLLRTIYSKAKIGESVNISQELIKFSNNVICTMVWSIRSSETDGQAELTRSVVREVTQLFGQFNVSDYIWFCKNFDLQGFRKRFEETRRKYDSLVEGIITARQNERNDCKRNGEKYKAKDFLDIILDLMEDENTEIKLTREHIKAMILDFFIAGTDTTAILLEWALAELINNPKVLEKAQDEIQKVVGTHRVVEESDCPNLPYIQAIIKETFRLHPPIPVLSRKSIEDCYVNGYKIPKNTLVFINMWAIARDSKYWEDPFEFKPERFLSNSSNIDLKGQHFQLLPFGTGRRICPGIPLAMQELHATLAAAIQCFDFKVLNPSGAKGHGDRLLDMTERPGLTTPRAEELVCIPVPRIPDVLESLCAGC</sequence>
<gene>
    <name evidence="12" type="ORF">JCGZ_05646</name>
</gene>
<keyword evidence="5 10" id="KW-0479">Metal-binding</keyword>
<keyword evidence="13" id="KW-1185">Reference proteome</keyword>
<protein>
    <submittedName>
        <fullName evidence="12">Uncharacterized protein</fullName>
    </submittedName>
</protein>
<keyword evidence="8 11" id="KW-0503">Monooxygenase</keyword>
<accession>A0A067LIV1</accession>
<dbReference type="Pfam" id="PF00067">
    <property type="entry name" value="p450"/>
    <property type="match status" value="1"/>
</dbReference>
<dbReference type="InterPro" id="IPR017972">
    <property type="entry name" value="Cyt_P450_CS"/>
</dbReference>
<dbReference type="PANTHER" id="PTHR47943">
    <property type="entry name" value="CYTOCHROME P450 93A3-LIKE"/>
    <property type="match status" value="1"/>
</dbReference>
<dbReference type="GO" id="GO:0004497">
    <property type="term" value="F:monooxygenase activity"/>
    <property type="evidence" value="ECO:0007669"/>
    <property type="project" value="UniProtKB-KW"/>
</dbReference>
<keyword evidence="4 10" id="KW-0349">Heme</keyword>
<evidence type="ECO:0000256" key="7">
    <source>
        <dbReference type="ARBA" id="ARBA00023004"/>
    </source>
</evidence>
<keyword evidence="7 10" id="KW-0408">Iron</keyword>
<comment type="similarity">
    <text evidence="3 11">Belongs to the cytochrome P450 family.</text>
</comment>
<dbReference type="Gene3D" id="1.10.630.10">
    <property type="entry name" value="Cytochrome P450"/>
    <property type="match status" value="1"/>
</dbReference>
<comment type="cofactor">
    <cofactor evidence="1 10">
        <name>heme</name>
        <dbReference type="ChEBI" id="CHEBI:30413"/>
    </cofactor>
</comment>
<dbReference type="SUPFAM" id="SSF48264">
    <property type="entry name" value="Cytochrome P450"/>
    <property type="match status" value="1"/>
</dbReference>
<keyword evidence="6 11" id="KW-0560">Oxidoreductase</keyword>
<dbReference type="PANTHER" id="PTHR47943:SF8">
    <property type="entry name" value="CYTOCHROME P450"/>
    <property type="match status" value="1"/>
</dbReference>
<dbReference type="GO" id="GO:0005506">
    <property type="term" value="F:iron ion binding"/>
    <property type="evidence" value="ECO:0007669"/>
    <property type="project" value="InterPro"/>
</dbReference>
<dbReference type="FunFam" id="1.10.630.10:FF:000019">
    <property type="entry name" value="Cytochrome P450 family protein"/>
    <property type="match status" value="1"/>
</dbReference>
<evidence type="ECO:0000256" key="2">
    <source>
        <dbReference type="ARBA" id="ARBA00004370"/>
    </source>
</evidence>
<dbReference type="STRING" id="180498.A0A067LIV1"/>
<dbReference type="GO" id="GO:0016705">
    <property type="term" value="F:oxidoreductase activity, acting on paired donors, with incorporation or reduction of molecular oxygen"/>
    <property type="evidence" value="ECO:0007669"/>
    <property type="project" value="InterPro"/>
</dbReference>
<dbReference type="InterPro" id="IPR002401">
    <property type="entry name" value="Cyt_P450_E_grp-I"/>
</dbReference>
<organism evidence="12 13">
    <name type="scientific">Jatropha curcas</name>
    <name type="common">Barbados nut</name>
    <dbReference type="NCBI Taxonomy" id="180498"/>
    <lineage>
        <taxon>Eukaryota</taxon>
        <taxon>Viridiplantae</taxon>
        <taxon>Streptophyta</taxon>
        <taxon>Embryophyta</taxon>
        <taxon>Tracheophyta</taxon>
        <taxon>Spermatophyta</taxon>
        <taxon>Magnoliopsida</taxon>
        <taxon>eudicotyledons</taxon>
        <taxon>Gunneridae</taxon>
        <taxon>Pentapetalae</taxon>
        <taxon>rosids</taxon>
        <taxon>fabids</taxon>
        <taxon>Malpighiales</taxon>
        <taxon>Euphorbiaceae</taxon>
        <taxon>Crotonoideae</taxon>
        <taxon>Jatropheae</taxon>
        <taxon>Jatropha</taxon>
    </lineage>
</organism>
<reference evidence="12 13" key="1">
    <citation type="journal article" date="2014" name="PLoS ONE">
        <title>Global Analysis of Gene Expression Profiles in Physic Nut (Jatropha curcas L.) Seedlings Exposed to Salt Stress.</title>
        <authorList>
            <person name="Zhang L."/>
            <person name="Zhang C."/>
            <person name="Wu P."/>
            <person name="Chen Y."/>
            <person name="Li M."/>
            <person name="Jiang H."/>
            <person name="Wu G."/>
        </authorList>
    </citation>
    <scope>NUCLEOTIDE SEQUENCE [LARGE SCALE GENOMIC DNA]</scope>
    <source>
        <strain evidence="13">cv. GZQX0401</strain>
        <tissue evidence="12">Young leaves</tissue>
    </source>
</reference>
<evidence type="ECO:0000256" key="6">
    <source>
        <dbReference type="ARBA" id="ARBA00023002"/>
    </source>
</evidence>
<dbReference type="Proteomes" id="UP000027138">
    <property type="component" value="Unassembled WGS sequence"/>
</dbReference>
<dbReference type="InterPro" id="IPR036396">
    <property type="entry name" value="Cyt_P450_sf"/>
</dbReference>
<evidence type="ECO:0000256" key="5">
    <source>
        <dbReference type="ARBA" id="ARBA00022723"/>
    </source>
</evidence>
<dbReference type="InterPro" id="IPR001128">
    <property type="entry name" value="Cyt_P450"/>
</dbReference>
<evidence type="ECO:0000256" key="8">
    <source>
        <dbReference type="ARBA" id="ARBA00023033"/>
    </source>
</evidence>
<dbReference type="GO" id="GO:0020037">
    <property type="term" value="F:heme binding"/>
    <property type="evidence" value="ECO:0007669"/>
    <property type="project" value="InterPro"/>
</dbReference>
<evidence type="ECO:0000256" key="3">
    <source>
        <dbReference type="ARBA" id="ARBA00010617"/>
    </source>
</evidence>
<evidence type="ECO:0000256" key="9">
    <source>
        <dbReference type="ARBA" id="ARBA00023136"/>
    </source>
</evidence>
<proteinExistence type="inferred from homology"/>
<evidence type="ECO:0000313" key="13">
    <source>
        <dbReference type="Proteomes" id="UP000027138"/>
    </source>
</evidence>
<evidence type="ECO:0000256" key="11">
    <source>
        <dbReference type="RuleBase" id="RU000461"/>
    </source>
</evidence>
<comment type="subcellular location">
    <subcellularLocation>
        <location evidence="2">Membrane</location>
    </subcellularLocation>
</comment>
<evidence type="ECO:0000256" key="10">
    <source>
        <dbReference type="PIRSR" id="PIRSR602401-1"/>
    </source>
</evidence>
<evidence type="ECO:0000256" key="1">
    <source>
        <dbReference type="ARBA" id="ARBA00001971"/>
    </source>
</evidence>
<dbReference type="PROSITE" id="PS00086">
    <property type="entry name" value="CYTOCHROME_P450"/>
    <property type="match status" value="1"/>
</dbReference>
<dbReference type="EMBL" id="KK914256">
    <property type="protein sequence ID" value="KDP44179.1"/>
    <property type="molecule type" value="Genomic_DNA"/>
</dbReference>
<evidence type="ECO:0000313" key="12">
    <source>
        <dbReference type="EMBL" id="KDP44179.1"/>
    </source>
</evidence>
<feature type="binding site" description="axial binding residue" evidence="10">
    <location>
        <position position="440"/>
    </location>
    <ligand>
        <name>heme</name>
        <dbReference type="ChEBI" id="CHEBI:30413"/>
    </ligand>
    <ligandPart>
        <name>Fe</name>
        <dbReference type="ChEBI" id="CHEBI:18248"/>
    </ligandPart>
</feature>
<dbReference type="AlphaFoldDB" id="A0A067LIV1"/>
<evidence type="ECO:0000256" key="4">
    <source>
        <dbReference type="ARBA" id="ARBA00022617"/>
    </source>
</evidence>
<dbReference type="OrthoDB" id="1103324at2759"/>
<name>A0A067LIV1_JATCU</name>